<dbReference type="AlphaFoldDB" id="I7KWT3"/>
<reference evidence="1 2" key="1">
    <citation type="journal article" date="2011" name="J. Bacteriol.">
        <title>Draft genome sequence of Caloramator australicus strain RC3T, a thermoanaerobe from the Great Artesian Basin of Australia.</title>
        <authorList>
            <person name="Ogg C.D."/>
            <person name="Patel B.K.C."/>
        </authorList>
    </citation>
    <scope>NUCLEOTIDE SEQUENCE [LARGE SCALE GENOMIC DNA]</scope>
    <source>
        <strain evidence="1 2">RC3</strain>
    </source>
</reference>
<accession>I7KWT3</accession>
<evidence type="ECO:0000313" key="1">
    <source>
        <dbReference type="EMBL" id="CCJ34696.1"/>
    </source>
</evidence>
<sequence>MKKTIGIAAALLLSLVTSFFAGYYTTLRYVERNKVSQQNENLLHEELAENTAKLPELNVIGPNTEIVYRERYVKGVEYNRDVVEGATAEVVGMTKEEAEEYFKNKGYLVIDFSNERVLLVKDIKDKWPSGCFVVKEKDGFVAIFEVDENGELKLVKVTELKVTDLPDTDREEVIKGKVYESLEDANELIEEYTS</sequence>
<proteinExistence type="predicted"/>
<dbReference type="RefSeq" id="WP_008909939.1">
    <property type="nucleotide sequence ID" value="NZ_CAKP01000138.1"/>
</dbReference>
<keyword evidence="2" id="KW-1185">Reference proteome</keyword>
<protein>
    <recommendedName>
        <fullName evidence="3">Bypass of forespore C C-terminal domain-containing protein</fullName>
    </recommendedName>
</protein>
<organism evidence="1 2">
    <name type="scientific">Caloramator australicus RC3</name>
    <dbReference type="NCBI Taxonomy" id="857293"/>
    <lineage>
        <taxon>Bacteria</taxon>
        <taxon>Bacillati</taxon>
        <taxon>Bacillota</taxon>
        <taxon>Clostridia</taxon>
        <taxon>Eubacteriales</taxon>
        <taxon>Clostridiaceae</taxon>
        <taxon>Caloramator</taxon>
    </lineage>
</organism>
<name>I7KWT3_9CLOT</name>
<comment type="caution">
    <text evidence="1">The sequence shown here is derived from an EMBL/GenBank/DDBJ whole genome shotgun (WGS) entry which is preliminary data.</text>
</comment>
<evidence type="ECO:0000313" key="2">
    <source>
        <dbReference type="Proteomes" id="UP000007652"/>
    </source>
</evidence>
<dbReference type="OrthoDB" id="1951815at2"/>
<dbReference type="eggNOG" id="ENOG5032RHA">
    <property type="taxonomic scope" value="Bacteria"/>
</dbReference>
<gene>
    <name evidence="1" type="ORF">CAAU_2613</name>
</gene>
<dbReference type="EMBL" id="CAKP01000138">
    <property type="protein sequence ID" value="CCJ34696.1"/>
    <property type="molecule type" value="Genomic_DNA"/>
</dbReference>
<dbReference type="Proteomes" id="UP000007652">
    <property type="component" value="Unassembled WGS sequence"/>
</dbReference>
<evidence type="ECO:0008006" key="3">
    <source>
        <dbReference type="Google" id="ProtNLM"/>
    </source>
</evidence>
<dbReference type="STRING" id="857293.CAAU_2613"/>